<comment type="similarity">
    <text evidence="1">Belongs to the LytR/CpsA/Psr (LCP) family.</text>
</comment>
<organism evidence="8 9">
    <name type="scientific">Gracilibacillus thailandensis</name>
    <dbReference type="NCBI Taxonomy" id="563735"/>
    <lineage>
        <taxon>Bacteria</taxon>
        <taxon>Bacillati</taxon>
        <taxon>Bacillota</taxon>
        <taxon>Bacilli</taxon>
        <taxon>Bacillales</taxon>
        <taxon>Bacillaceae</taxon>
        <taxon>Gracilibacillus</taxon>
    </lineage>
</organism>
<dbReference type="InterPro" id="IPR050922">
    <property type="entry name" value="LytR/CpsA/Psr_CW_biosynth"/>
</dbReference>
<gene>
    <name evidence="8" type="ORF">GH885_02375</name>
</gene>
<dbReference type="PANTHER" id="PTHR33392:SF10">
    <property type="entry name" value="POLYISOPRENYL-TEICHOIC ACID--PEPTIDOGLYCAN TEICHOIC ACID TRANSFERASE TAGV"/>
    <property type="match status" value="1"/>
</dbReference>
<protein>
    <submittedName>
        <fullName evidence="8">LytR family transcriptional regulator</fullName>
    </submittedName>
</protein>
<feature type="transmembrane region" description="Helical" evidence="6">
    <location>
        <begin position="21"/>
        <end position="41"/>
    </location>
</feature>
<dbReference type="InterPro" id="IPR004474">
    <property type="entry name" value="LytR_CpsA_psr"/>
</dbReference>
<dbReference type="GO" id="GO:0071555">
    <property type="term" value="P:cell wall organization"/>
    <property type="evidence" value="ECO:0007669"/>
    <property type="project" value="UniProtKB-KW"/>
</dbReference>
<evidence type="ECO:0000256" key="4">
    <source>
        <dbReference type="ARBA" id="ARBA00022989"/>
    </source>
</evidence>
<evidence type="ECO:0000256" key="5">
    <source>
        <dbReference type="SAM" id="MobiDB-lite"/>
    </source>
</evidence>
<evidence type="ECO:0000256" key="2">
    <source>
        <dbReference type="ARBA" id="ARBA00022692"/>
    </source>
</evidence>
<keyword evidence="2 6" id="KW-0812">Transmembrane</keyword>
<accession>A0A6N7QW52</accession>
<proteinExistence type="inferred from homology"/>
<dbReference type="AlphaFoldDB" id="A0A6N7QW52"/>
<dbReference type="RefSeq" id="WP_153834053.1">
    <property type="nucleotide sequence ID" value="NZ_JBHUMW010000064.1"/>
</dbReference>
<keyword evidence="9" id="KW-1185">Reference proteome</keyword>
<comment type="caution">
    <text evidence="8">The sequence shown here is derived from an EMBL/GenBank/DDBJ whole genome shotgun (WGS) entry which is preliminary data.</text>
</comment>
<sequence>MSERRTDRKNRKKSGKWKKRILWIILLIIIAVIGYGIYLFVNVYDATQDAHEEIDRPDGKSEKRETDVTIGDDPFSILLIGVEDYETDGENGRADTQIVVTINPNTDQMTMTTVPRDTRMEFTAEEAGQYAGYHKINAAYTYGSIFDYGANKLTVEKVEQLLDIPIDEYVTVNFDGFRDIVDALGGVTVDIKEPFWEKNFYVGGEKIYFEEGISTLNGEEALAFVRMRKRDVNNIYSRDERQRQFIQAAIDEAISADSLFKVGEITDILGENVTTSLSASEIFNLQKAYSSMNTSDIKTYEIEGVDQRIDGTYYFLPTEEGLNKASQQLKQELELEEENTNDYSVENNQDMELE</sequence>
<keyword evidence="4 6" id="KW-1133">Transmembrane helix</keyword>
<reference evidence="8 9" key="1">
    <citation type="submission" date="2019-10" db="EMBL/GenBank/DDBJ databases">
        <title>Gracilibacillus salitolerans sp. nov., a moderate halophile isolated from a saline soil in northwest China.</title>
        <authorList>
            <person name="Gan L."/>
        </authorList>
    </citation>
    <scope>NUCLEOTIDE SEQUENCE [LARGE SCALE GENOMIC DNA]</scope>
    <source>
        <strain evidence="8 9">TP2-8</strain>
    </source>
</reference>
<name>A0A6N7QW52_9BACI</name>
<dbReference type="Proteomes" id="UP000435187">
    <property type="component" value="Unassembled WGS sequence"/>
</dbReference>
<dbReference type="Gene3D" id="3.40.630.190">
    <property type="entry name" value="LCP protein"/>
    <property type="match status" value="1"/>
</dbReference>
<evidence type="ECO:0000259" key="7">
    <source>
        <dbReference type="Pfam" id="PF03816"/>
    </source>
</evidence>
<evidence type="ECO:0000313" key="9">
    <source>
        <dbReference type="Proteomes" id="UP000435187"/>
    </source>
</evidence>
<dbReference type="EMBL" id="WJEE01000002">
    <property type="protein sequence ID" value="MRI65191.1"/>
    <property type="molecule type" value="Genomic_DNA"/>
</dbReference>
<evidence type="ECO:0000256" key="1">
    <source>
        <dbReference type="ARBA" id="ARBA00006068"/>
    </source>
</evidence>
<dbReference type="Pfam" id="PF03816">
    <property type="entry name" value="LytR_cpsA_psr"/>
    <property type="match status" value="1"/>
</dbReference>
<evidence type="ECO:0000256" key="6">
    <source>
        <dbReference type="SAM" id="Phobius"/>
    </source>
</evidence>
<dbReference type="PANTHER" id="PTHR33392">
    <property type="entry name" value="POLYISOPRENYL-TEICHOIC ACID--PEPTIDOGLYCAN TEICHOIC ACID TRANSFERASE TAGU"/>
    <property type="match status" value="1"/>
</dbReference>
<keyword evidence="3" id="KW-0735">Signal-anchor</keyword>
<evidence type="ECO:0000313" key="8">
    <source>
        <dbReference type="EMBL" id="MRI65191.1"/>
    </source>
</evidence>
<feature type="domain" description="Cell envelope-related transcriptional attenuator" evidence="7">
    <location>
        <begin position="93"/>
        <end position="253"/>
    </location>
</feature>
<dbReference type="NCBIfam" id="TIGR00350">
    <property type="entry name" value="lytR_cpsA_psr"/>
    <property type="match status" value="1"/>
</dbReference>
<keyword evidence="6" id="KW-0472">Membrane</keyword>
<evidence type="ECO:0000256" key="3">
    <source>
        <dbReference type="ARBA" id="ARBA00022968"/>
    </source>
</evidence>
<feature type="region of interest" description="Disordered" evidence="5">
    <location>
        <begin position="334"/>
        <end position="354"/>
    </location>
</feature>